<dbReference type="Proteomes" id="UP001272325">
    <property type="component" value="Unassembled WGS sequence"/>
</dbReference>
<keyword evidence="5" id="KW-1185">Reference proteome</keyword>
<evidence type="ECO:0000256" key="2">
    <source>
        <dbReference type="SAM" id="MobiDB-lite"/>
    </source>
</evidence>
<dbReference type="RefSeq" id="WP_171138491.1">
    <property type="nucleotide sequence ID" value="NZ_AP024893.1"/>
</dbReference>
<keyword evidence="4" id="KW-0808">Transferase</keyword>
<dbReference type="EMBL" id="JAWRCN010000001">
    <property type="protein sequence ID" value="MDW6018387.1"/>
    <property type="molecule type" value="Genomic_DNA"/>
</dbReference>
<evidence type="ECO:0000313" key="5">
    <source>
        <dbReference type="Proteomes" id="UP001272325"/>
    </source>
</evidence>
<feature type="compositionally biased region" description="Basic and acidic residues" evidence="2">
    <location>
        <begin position="1"/>
        <end position="16"/>
    </location>
</feature>
<dbReference type="InterPro" id="IPR007470">
    <property type="entry name" value="HemX"/>
</dbReference>
<feature type="compositionally biased region" description="Polar residues" evidence="2">
    <location>
        <begin position="17"/>
        <end position="26"/>
    </location>
</feature>
<dbReference type="Pfam" id="PF04375">
    <property type="entry name" value="HemX"/>
    <property type="match status" value="1"/>
</dbReference>
<sequence>MTSKKDNPQSEPEKNQETLSTAAPTETSSDSTSSDSTSSDSTSSNTDSKEAPSKAETAPTQEASPEIKPTEPKPAKDNIKSNAEQMNKLEKQSKKGTKLATVAIVLAALLGGGLAIQMQQKQTQYEAQIAALRAELNQTRSAVDTQLAEVTQQAEAKATEVTHRAETVLEQQQKSIQSLQLAMADVKGRRPNDWLLAEADYLVKLAGRKLFLEHDVESATQLMESADQRIASLNDPSLTPLRKAMANDITKLKSVPLIDRDGLVLRLISLQQQVDALPLANAILPDAPQETQQVVSDDINNWQDNLMTSLKDFAENFITFRTRDGNVIPLLSPEQHFYLKENVKAKLETAIKSVYVEQQEIYTTSLKTAQEWSTSFFNQNDNTVQTFQSTLAKLAEQKVQVDYPVKLETQKQLSDVISERLRREVTSVIKEDKE</sequence>
<accession>A0ABU4IIK4</accession>
<keyword evidence="1" id="KW-0175">Coiled coil</keyword>
<dbReference type="PANTHER" id="PTHR38043">
    <property type="entry name" value="PROTEIN HEMX"/>
    <property type="match status" value="1"/>
</dbReference>
<feature type="coiled-coil region" evidence="1">
    <location>
        <begin position="115"/>
        <end position="189"/>
    </location>
</feature>
<organism evidence="4 5">
    <name type="scientific">Vibrio plantisponsor</name>
    <dbReference type="NCBI Taxonomy" id="664643"/>
    <lineage>
        <taxon>Bacteria</taxon>
        <taxon>Pseudomonadati</taxon>
        <taxon>Pseudomonadota</taxon>
        <taxon>Gammaproteobacteria</taxon>
        <taxon>Vibrionales</taxon>
        <taxon>Vibrionaceae</taxon>
        <taxon>Vibrio</taxon>
    </lineage>
</organism>
<feature type="transmembrane region" description="Helical" evidence="3">
    <location>
        <begin position="99"/>
        <end position="118"/>
    </location>
</feature>
<keyword evidence="3" id="KW-0812">Transmembrane</keyword>
<keyword evidence="3" id="KW-1133">Transmembrane helix</keyword>
<evidence type="ECO:0000313" key="4">
    <source>
        <dbReference type="EMBL" id="MDW6018387.1"/>
    </source>
</evidence>
<evidence type="ECO:0000256" key="1">
    <source>
        <dbReference type="SAM" id="Coils"/>
    </source>
</evidence>
<gene>
    <name evidence="4" type="ORF">SBW85_11695</name>
</gene>
<name>A0ABU4IIK4_9VIBR</name>
<comment type="caution">
    <text evidence="4">The sequence shown here is derived from an EMBL/GenBank/DDBJ whole genome shotgun (WGS) entry which is preliminary data.</text>
</comment>
<keyword evidence="4" id="KW-0489">Methyltransferase</keyword>
<evidence type="ECO:0000256" key="3">
    <source>
        <dbReference type="SAM" id="Phobius"/>
    </source>
</evidence>
<feature type="compositionally biased region" description="Low complexity" evidence="2">
    <location>
        <begin position="27"/>
        <end position="46"/>
    </location>
</feature>
<dbReference type="EC" id="2.1.1.107" evidence="4"/>
<feature type="compositionally biased region" description="Basic and acidic residues" evidence="2">
    <location>
        <begin position="68"/>
        <end position="78"/>
    </location>
</feature>
<dbReference type="GO" id="GO:0032259">
    <property type="term" value="P:methylation"/>
    <property type="evidence" value="ECO:0007669"/>
    <property type="project" value="UniProtKB-KW"/>
</dbReference>
<feature type="region of interest" description="Disordered" evidence="2">
    <location>
        <begin position="1"/>
        <end position="78"/>
    </location>
</feature>
<keyword evidence="3" id="KW-0472">Membrane</keyword>
<dbReference type="GO" id="GO:0004851">
    <property type="term" value="F:uroporphyrin-III C-methyltransferase activity"/>
    <property type="evidence" value="ECO:0007669"/>
    <property type="project" value="UniProtKB-EC"/>
</dbReference>
<protein>
    <submittedName>
        <fullName evidence="4">Uroporphyrinogen-III C-methyltransferase</fullName>
        <ecNumber evidence="4">2.1.1.107</ecNumber>
    </submittedName>
</protein>
<reference evidence="4 5" key="1">
    <citation type="submission" date="2023-11" db="EMBL/GenBank/DDBJ databases">
        <title>Plant-associative lifestyle of Vibrio porteresiae and its evolutionary dynamics.</title>
        <authorList>
            <person name="Rameshkumar N."/>
            <person name="Kirti K."/>
        </authorList>
    </citation>
    <scope>NUCLEOTIDE SEQUENCE [LARGE SCALE GENOMIC DNA]</scope>
    <source>
        <strain evidence="4 5">MSSRF60</strain>
    </source>
</reference>
<dbReference type="PANTHER" id="PTHR38043:SF1">
    <property type="entry name" value="PROTEIN HEMX"/>
    <property type="match status" value="1"/>
</dbReference>
<proteinExistence type="predicted"/>